<evidence type="ECO:0000313" key="2">
    <source>
        <dbReference type="EMBL" id="GGL86349.1"/>
    </source>
</evidence>
<accession>A0A917SL79</accession>
<name>A0A917SL79_9RHOB</name>
<evidence type="ECO:0000313" key="3">
    <source>
        <dbReference type="Proteomes" id="UP000649829"/>
    </source>
</evidence>
<feature type="chain" id="PRO_5037242567" description="Chitin-binding type-2 domain-containing protein" evidence="1">
    <location>
        <begin position="20"/>
        <end position="52"/>
    </location>
</feature>
<dbReference type="EMBL" id="BMLF01000001">
    <property type="protein sequence ID" value="GGL86349.1"/>
    <property type="molecule type" value="Genomic_DNA"/>
</dbReference>
<dbReference type="RefSeq" id="WP_169739174.1">
    <property type="nucleotide sequence ID" value="NZ_BMLF01000001.1"/>
</dbReference>
<keyword evidence="1" id="KW-0732">Signal</keyword>
<reference evidence="2" key="2">
    <citation type="submission" date="2020-09" db="EMBL/GenBank/DDBJ databases">
        <authorList>
            <person name="Sun Q."/>
            <person name="Zhou Y."/>
        </authorList>
    </citation>
    <scope>NUCLEOTIDE SEQUENCE</scope>
    <source>
        <strain evidence="2">CGMCC 1.6293</strain>
    </source>
</reference>
<dbReference type="AlphaFoldDB" id="A0A917SL79"/>
<dbReference type="Proteomes" id="UP000649829">
    <property type="component" value="Unassembled WGS sequence"/>
</dbReference>
<proteinExistence type="predicted"/>
<reference evidence="2" key="1">
    <citation type="journal article" date="2014" name="Int. J. Syst. Evol. Microbiol.">
        <title>Complete genome sequence of Corynebacterium casei LMG S-19264T (=DSM 44701T), isolated from a smear-ripened cheese.</title>
        <authorList>
            <consortium name="US DOE Joint Genome Institute (JGI-PGF)"/>
            <person name="Walter F."/>
            <person name="Albersmeier A."/>
            <person name="Kalinowski J."/>
            <person name="Ruckert C."/>
        </authorList>
    </citation>
    <scope>NUCLEOTIDE SEQUENCE</scope>
    <source>
        <strain evidence="2">CGMCC 1.6293</strain>
    </source>
</reference>
<protein>
    <recommendedName>
        <fullName evidence="4">Chitin-binding type-2 domain-containing protein</fullName>
    </recommendedName>
</protein>
<sequence length="52" mass="5562">MTIRTILTASVLAFLPALASASCAYHERQASSCAEGYVWDAEARTCVQQVNG</sequence>
<comment type="caution">
    <text evidence="2">The sequence shown here is derived from an EMBL/GenBank/DDBJ whole genome shotgun (WGS) entry which is preliminary data.</text>
</comment>
<evidence type="ECO:0008006" key="4">
    <source>
        <dbReference type="Google" id="ProtNLM"/>
    </source>
</evidence>
<gene>
    <name evidence="2" type="ORF">GCM10011534_05380</name>
</gene>
<feature type="signal peptide" evidence="1">
    <location>
        <begin position="1"/>
        <end position="19"/>
    </location>
</feature>
<keyword evidence="3" id="KW-1185">Reference proteome</keyword>
<organism evidence="2 3">
    <name type="scientific">Pseudooceanicola nanhaiensis</name>
    <dbReference type="NCBI Taxonomy" id="375761"/>
    <lineage>
        <taxon>Bacteria</taxon>
        <taxon>Pseudomonadati</taxon>
        <taxon>Pseudomonadota</taxon>
        <taxon>Alphaproteobacteria</taxon>
        <taxon>Rhodobacterales</taxon>
        <taxon>Paracoccaceae</taxon>
        <taxon>Pseudooceanicola</taxon>
    </lineage>
</organism>
<evidence type="ECO:0000256" key="1">
    <source>
        <dbReference type="SAM" id="SignalP"/>
    </source>
</evidence>
<dbReference type="PROSITE" id="PS51257">
    <property type="entry name" value="PROKAR_LIPOPROTEIN"/>
    <property type="match status" value="1"/>
</dbReference>